<sequence length="1191" mass="134863">MTRQDSEDRESLPRIPLPPPTQPSALFMRTAKPQNLGSESARERPKPELFMYRTRPSVFAPIDANHELLRGTVEALDADTSHTCLRPVDELYWYFGALKQLAEADSPVSSALHQIYDVLCEATYNCNGLNTPQPTRGLEYAHLLRQINNEALETELANVTIELKQVAARLAHKAKRARDLRLEIDRAKSRQADLQAQLVAGKNAVREEDGIYERLLSDEAAIDAKIAVAQANYSDAKTIASQITLKSSVVQEECQSTMKSIHEHKLKDRLDQAMFASVQGMKREYAGLLEMSQATDCKLAELQTQLTADKATVEDLRLALVEKDELVEGTADLQRSHTPRPSWTSVFRYLPEISYVDPKNHGTWSAQSMILSNKRGLMGRSQRFVNEMCHWLQRIQGDCGMSLELARLTSQTEDARLELNSLQNQMEYLLRKEKRQKNPSVRLRGTMSDAKATFVAAVHSVSIARRGSVDVSPEPPKEYILALGSTPEVPQFLRHTGKVRNRHMTKTELERIMRTVWCGKRAKEAHMGSHIALDDYLYEVLKTKFGIQTIVAEWGYNILHSLKMYSWDSEVDLFLLSVTGAVSEAIYEDQEAMLAACKHVLLRLNETYLDPELKIEPKRVYLKDALLTLHNFFPLKTPLQLKSIEKALIFERLKTKAHAPADEALVLIEDLIPSKSKPKRGYFLKTLRTQHFKEIQDYLALLERKLHEADVNNSGRVEIERIKRAMQALDPNVTNEWTAECILRGIPKRLVGHVDLSSVVEYPSASVAMQHDGAAMRTLLTASNQYPNTNGFAQRQVAPPVEAAPRAWPLAVHNDPDIEQLDADGMYIVCRICSELDKARNGSRIVRMNAPFRVAAWERHKARNSAHRPFGGAKEATPSPYVDLMASYPELVPQNGTARKPQSIAPSAPARAQQQVPTTYQQTNPQPMMNMQGQGLNPYAQQQSKDFMTQPPQQHQQLQQMQQHHQQPQQLLHQQLQQLQSQQAPAGPAQPMPSERMHPIVPIKRPPPPADGGARKKKKEKPIEGCMSREMIGTCPGAIPFEKCQAVQAHLKAFQRFIIPAPTFGIYYNEETQWYQVYSRVCAREPMLNRRPSRGQACEACYQLYSDRQRLMWKRITNMEGLLGAIETIKATNHADMDTAVLVRFLQGKACLYTAEGLQVRQTSKKALEYLTERRRLLEDLEFRTSGTQLI</sequence>
<comment type="caution">
    <text evidence="3">The sequence shown here is derived from an EMBL/GenBank/DDBJ whole genome shotgun (WGS) entry which is preliminary data.</text>
</comment>
<dbReference type="STRING" id="1202772.A0A1V9ZJQ9"/>
<feature type="coiled-coil region" evidence="1">
    <location>
        <begin position="149"/>
        <end position="197"/>
    </location>
</feature>
<evidence type="ECO:0000313" key="4">
    <source>
        <dbReference type="Proteomes" id="UP000243579"/>
    </source>
</evidence>
<feature type="region of interest" description="Disordered" evidence="2">
    <location>
        <begin position="1"/>
        <end position="47"/>
    </location>
</feature>
<evidence type="ECO:0000256" key="1">
    <source>
        <dbReference type="SAM" id="Coils"/>
    </source>
</evidence>
<gene>
    <name evidence="3" type="ORF">ACHHYP_09003</name>
</gene>
<dbReference type="Proteomes" id="UP000243579">
    <property type="component" value="Unassembled WGS sequence"/>
</dbReference>
<dbReference type="OrthoDB" id="261426at2759"/>
<feature type="coiled-coil region" evidence="1">
    <location>
        <begin position="405"/>
        <end position="432"/>
    </location>
</feature>
<organism evidence="3 4">
    <name type="scientific">Achlya hypogyna</name>
    <name type="common">Oomycete</name>
    <name type="synonym">Protoachlya hypogyna</name>
    <dbReference type="NCBI Taxonomy" id="1202772"/>
    <lineage>
        <taxon>Eukaryota</taxon>
        <taxon>Sar</taxon>
        <taxon>Stramenopiles</taxon>
        <taxon>Oomycota</taxon>
        <taxon>Saprolegniomycetes</taxon>
        <taxon>Saprolegniales</taxon>
        <taxon>Achlyaceae</taxon>
        <taxon>Achlya</taxon>
    </lineage>
</organism>
<accession>A0A1V9ZJQ9</accession>
<keyword evidence="1" id="KW-0175">Coiled coil</keyword>
<keyword evidence="4" id="KW-1185">Reference proteome</keyword>
<feature type="compositionally biased region" description="Low complexity" evidence="2">
    <location>
        <begin position="921"/>
        <end position="935"/>
    </location>
</feature>
<evidence type="ECO:0000313" key="3">
    <source>
        <dbReference type="EMBL" id="OQR98215.1"/>
    </source>
</evidence>
<evidence type="ECO:0000256" key="2">
    <source>
        <dbReference type="SAM" id="MobiDB-lite"/>
    </source>
</evidence>
<feature type="compositionally biased region" description="Basic and acidic residues" evidence="2">
    <location>
        <begin position="1"/>
        <end position="12"/>
    </location>
</feature>
<dbReference type="EMBL" id="JNBR01000089">
    <property type="protein sequence ID" value="OQR98215.1"/>
    <property type="molecule type" value="Genomic_DNA"/>
</dbReference>
<feature type="region of interest" description="Disordered" evidence="2">
    <location>
        <begin position="893"/>
        <end position="1022"/>
    </location>
</feature>
<protein>
    <recommendedName>
        <fullName evidence="5">EF-hand domain-containing protein</fullName>
    </recommendedName>
</protein>
<dbReference type="AlphaFoldDB" id="A0A1V9ZJQ9"/>
<feature type="compositionally biased region" description="Low complexity" evidence="2">
    <location>
        <begin position="950"/>
        <end position="989"/>
    </location>
</feature>
<proteinExistence type="predicted"/>
<name>A0A1V9ZJQ9_ACHHY</name>
<evidence type="ECO:0008006" key="5">
    <source>
        <dbReference type="Google" id="ProtNLM"/>
    </source>
</evidence>
<reference evidence="3 4" key="1">
    <citation type="journal article" date="2014" name="Genome Biol. Evol.">
        <title>The secreted proteins of Achlya hypogyna and Thraustotheca clavata identify the ancestral oomycete secretome and reveal gene acquisitions by horizontal gene transfer.</title>
        <authorList>
            <person name="Misner I."/>
            <person name="Blouin N."/>
            <person name="Leonard G."/>
            <person name="Richards T.A."/>
            <person name="Lane C.E."/>
        </authorList>
    </citation>
    <scope>NUCLEOTIDE SEQUENCE [LARGE SCALE GENOMIC DNA]</scope>
    <source>
        <strain evidence="3 4">ATCC 48635</strain>
    </source>
</reference>